<gene>
    <name evidence="1" type="ORF">B0D71_13645</name>
</gene>
<sequence>MENLVILIVLPLVTFIAAWAIASWRAQRNHQQLRTDLEVTQADLTRVQADLSEQQATLGTLSREKAALDIAYGRLTPQVDARNVSVQDIIFLSSTEC</sequence>
<evidence type="ECO:0000313" key="2">
    <source>
        <dbReference type="Proteomes" id="UP000237440"/>
    </source>
</evidence>
<comment type="caution">
    <text evidence="1">The sequence shown here is derived from an EMBL/GenBank/DDBJ whole genome shotgun (WGS) entry which is preliminary data.</text>
</comment>
<dbReference type="RefSeq" id="WP_103395244.1">
    <property type="nucleotide sequence ID" value="NZ_MUJK01000003.1"/>
</dbReference>
<proteinExistence type="predicted"/>
<dbReference type="Proteomes" id="UP000237440">
    <property type="component" value="Unassembled WGS sequence"/>
</dbReference>
<protein>
    <submittedName>
        <fullName evidence="1">Uncharacterized protein</fullName>
    </submittedName>
</protein>
<accession>A0A2S3VRG3</accession>
<dbReference type="EMBL" id="MUJK01000003">
    <property type="protein sequence ID" value="POF42453.1"/>
    <property type="molecule type" value="Genomic_DNA"/>
</dbReference>
<name>A0A2S3VRG3_9PSED</name>
<reference evidence="2" key="1">
    <citation type="submission" date="2017-02" db="EMBL/GenBank/DDBJ databases">
        <authorList>
            <person name="Furmanczyk E.M."/>
        </authorList>
    </citation>
    <scope>NUCLEOTIDE SEQUENCE [LARGE SCALE GENOMIC DNA]</scope>
    <source>
        <strain evidence="2">AP3_22</strain>
    </source>
</reference>
<evidence type="ECO:0000313" key="1">
    <source>
        <dbReference type="EMBL" id="POF42453.1"/>
    </source>
</evidence>
<organism evidence="1 2">
    <name type="scientific">Pseudomonas laurylsulfativorans</name>
    <dbReference type="NCBI Taxonomy" id="1943631"/>
    <lineage>
        <taxon>Bacteria</taxon>
        <taxon>Pseudomonadati</taxon>
        <taxon>Pseudomonadota</taxon>
        <taxon>Gammaproteobacteria</taxon>
        <taxon>Pseudomonadales</taxon>
        <taxon>Pseudomonadaceae</taxon>
        <taxon>Pseudomonas</taxon>
    </lineage>
</organism>
<keyword evidence="2" id="KW-1185">Reference proteome</keyword>
<dbReference type="AlphaFoldDB" id="A0A2S3VRG3"/>